<gene>
    <name evidence="3" type="ORF">G4H13_02225</name>
</gene>
<protein>
    <submittedName>
        <fullName evidence="3">Aldo/keto reductase</fullName>
    </submittedName>
</protein>
<dbReference type="AlphaFoldDB" id="A0A6G4A7S5"/>
<reference evidence="3" key="1">
    <citation type="submission" date="2020-02" db="EMBL/GenBank/DDBJ databases">
        <title>A new Streptomyces sp. for controlling soil-borne diseases.</title>
        <authorList>
            <person name="Li X."/>
            <person name="Tian Y."/>
            <person name="Gao K."/>
        </authorList>
    </citation>
    <scope>NUCLEOTIDE SEQUENCE [LARGE SCALE GENOMIC DNA]</scope>
    <source>
        <strain evidence="3">0250</strain>
    </source>
</reference>
<feature type="domain" description="NADP-dependent oxidoreductase" evidence="2">
    <location>
        <begin position="19"/>
        <end position="317"/>
    </location>
</feature>
<dbReference type="GO" id="GO:0005829">
    <property type="term" value="C:cytosol"/>
    <property type="evidence" value="ECO:0007669"/>
    <property type="project" value="TreeGrafter"/>
</dbReference>
<dbReference type="Gene3D" id="3.20.20.100">
    <property type="entry name" value="NADP-dependent oxidoreductase domain"/>
    <property type="match status" value="1"/>
</dbReference>
<organism evidence="3 4">
    <name type="scientific">Streptomyces rhizosphaericus</name>
    <dbReference type="NCBI Taxonomy" id="114699"/>
    <lineage>
        <taxon>Bacteria</taxon>
        <taxon>Bacillati</taxon>
        <taxon>Actinomycetota</taxon>
        <taxon>Actinomycetes</taxon>
        <taxon>Kitasatosporales</taxon>
        <taxon>Streptomycetaceae</taxon>
        <taxon>Streptomyces</taxon>
        <taxon>Streptomyces violaceusniger group</taxon>
    </lineage>
</organism>
<proteinExistence type="predicted"/>
<sequence length="351" mass="37439">MHYTTLGRRTGLRVSQYALGTANFGTAPGISAGREQSAAIFEAFAEAGGTFIDSADHYQGGEAESLLGELLAADRDHFVLATKYTCGAAEGRHINATGNSRKTMVRSLEASLKRLRTDYIDVYWAHLPDAITPVDEIVAAFDDLVRAGKILHGGLSNFPAWRIATAAAVAEMHHRAPIIGFQNEYSLAERTAERELLPMAEAFGFGAVLYSPLAGGLLTGKYRHGGQGRLSTRGGGVTAEDSAHKTAILDTVLAVAEEAQASAAQVSVAWLRARAARSATALIPVIGPRTMAQMDDYLAALDLDLTYDQYERLEKVSAVPLGSPHETADRALTAGLAGDAERIDRHPIPVI</sequence>
<dbReference type="PANTHER" id="PTHR43364">
    <property type="entry name" value="NADH-SPECIFIC METHYLGLYOXAL REDUCTASE-RELATED"/>
    <property type="match status" value="1"/>
</dbReference>
<dbReference type="InterPro" id="IPR023210">
    <property type="entry name" value="NADP_OxRdtase_dom"/>
</dbReference>
<accession>A0A6G4A7S5</accession>
<dbReference type="Pfam" id="PF00248">
    <property type="entry name" value="Aldo_ket_red"/>
    <property type="match status" value="1"/>
</dbReference>
<dbReference type="InterPro" id="IPR036812">
    <property type="entry name" value="NAD(P)_OxRdtase_dom_sf"/>
</dbReference>
<dbReference type="InterPro" id="IPR050523">
    <property type="entry name" value="AKR_Detox_Biosynth"/>
</dbReference>
<evidence type="ECO:0000313" key="4">
    <source>
        <dbReference type="Proteomes" id="UP000476310"/>
    </source>
</evidence>
<evidence type="ECO:0000256" key="1">
    <source>
        <dbReference type="ARBA" id="ARBA00023002"/>
    </source>
</evidence>
<evidence type="ECO:0000259" key="2">
    <source>
        <dbReference type="Pfam" id="PF00248"/>
    </source>
</evidence>
<dbReference type="PANTHER" id="PTHR43364:SF4">
    <property type="entry name" value="NAD(P)-LINKED OXIDOREDUCTASE SUPERFAMILY PROTEIN"/>
    <property type="match status" value="1"/>
</dbReference>
<keyword evidence="1" id="KW-0560">Oxidoreductase</keyword>
<dbReference type="GO" id="GO:0016491">
    <property type="term" value="F:oxidoreductase activity"/>
    <property type="evidence" value="ECO:0007669"/>
    <property type="project" value="UniProtKB-KW"/>
</dbReference>
<evidence type="ECO:0000313" key="3">
    <source>
        <dbReference type="EMBL" id="NEW69248.1"/>
    </source>
</evidence>
<comment type="caution">
    <text evidence="3">The sequence shown here is derived from an EMBL/GenBank/DDBJ whole genome shotgun (WGS) entry which is preliminary data.</text>
</comment>
<dbReference type="Proteomes" id="UP000476310">
    <property type="component" value="Unassembled WGS sequence"/>
</dbReference>
<keyword evidence="4" id="KW-1185">Reference proteome</keyword>
<dbReference type="SUPFAM" id="SSF51430">
    <property type="entry name" value="NAD(P)-linked oxidoreductase"/>
    <property type="match status" value="1"/>
</dbReference>
<name>A0A6G4A7S5_9ACTN</name>
<dbReference type="EMBL" id="JAAIKT010000001">
    <property type="protein sequence ID" value="NEW69248.1"/>
    <property type="molecule type" value="Genomic_DNA"/>
</dbReference>
<dbReference type="RefSeq" id="WP_164423089.1">
    <property type="nucleotide sequence ID" value="NZ_JAAIKT010000001.1"/>
</dbReference>